<organism evidence="1 2">
    <name type="scientific">Parasponia andersonii</name>
    <name type="common">Sponia andersonii</name>
    <dbReference type="NCBI Taxonomy" id="3476"/>
    <lineage>
        <taxon>Eukaryota</taxon>
        <taxon>Viridiplantae</taxon>
        <taxon>Streptophyta</taxon>
        <taxon>Embryophyta</taxon>
        <taxon>Tracheophyta</taxon>
        <taxon>Spermatophyta</taxon>
        <taxon>Magnoliopsida</taxon>
        <taxon>eudicotyledons</taxon>
        <taxon>Gunneridae</taxon>
        <taxon>Pentapetalae</taxon>
        <taxon>rosids</taxon>
        <taxon>fabids</taxon>
        <taxon>Rosales</taxon>
        <taxon>Cannabaceae</taxon>
        <taxon>Parasponia</taxon>
    </lineage>
</organism>
<accession>A0A2P5DNY9</accession>
<evidence type="ECO:0000313" key="2">
    <source>
        <dbReference type="Proteomes" id="UP000237105"/>
    </source>
</evidence>
<keyword evidence="2" id="KW-1185">Reference proteome</keyword>
<dbReference type="AlphaFoldDB" id="A0A2P5DNY9"/>
<proteinExistence type="predicted"/>
<dbReference type="OrthoDB" id="10411298at2759"/>
<evidence type="ECO:0000313" key="1">
    <source>
        <dbReference type="EMBL" id="PON75000.1"/>
    </source>
</evidence>
<name>A0A2P5DNY9_PARAD</name>
<gene>
    <name evidence="1" type="ORF">PanWU01x14_047170</name>
</gene>
<dbReference type="Proteomes" id="UP000237105">
    <property type="component" value="Unassembled WGS sequence"/>
</dbReference>
<comment type="caution">
    <text evidence="1">The sequence shown here is derived from an EMBL/GenBank/DDBJ whole genome shotgun (WGS) entry which is preliminary data.</text>
</comment>
<dbReference type="EMBL" id="JXTB01000026">
    <property type="protein sequence ID" value="PON75000.1"/>
    <property type="molecule type" value="Genomic_DNA"/>
</dbReference>
<sequence>MIENLQCHREDIEPGNCNNVDELLYQTHVMTIHDFLVEDDEFKDGALEKYNDKEIDLGSNDSDICLVWRLPPTGSTCSSGSGRDNLDPKGKRIHQESRGIMVLELWRQKFIRLVVPMAEKSGKPVQQNNKIFNNLLA</sequence>
<protein>
    <submittedName>
        <fullName evidence="1">Uncharacterized protein</fullName>
    </submittedName>
</protein>
<reference evidence="2" key="1">
    <citation type="submission" date="2016-06" db="EMBL/GenBank/DDBJ databases">
        <title>Parallel loss of symbiosis genes in relatives of nitrogen-fixing non-legume Parasponia.</title>
        <authorList>
            <person name="Van Velzen R."/>
            <person name="Holmer R."/>
            <person name="Bu F."/>
            <person name="Rutten L."/>
            <person name="Van Zeijl A."/>
            <person name="Liu W."/>
            <person name="Santuari L."/>
            <person name="Cao Q."/>
            <person name="Sharma T."/>
            <person name="Shen D."/>
            <person name="Roswanjaya Y."/>
            <person name="Wardhani T."/>
            <person name="Kalhor M.S."/>
            <person name="Jansen J."/>
            <person name="Van den Hoogen J."/>
            <person name="Gungor B."/>
            <person name="Hartog M."/>
            <person name="Hontelez J."/>
            <person name="Verver J."/>
            <person name="Yang W.-C."/>
            <person name="Schijlen E."/>
            <person name="Repin R."/>
            <person name="Schilthuizen M."/>
            <person name="Schranz E."/>
            <person name="Heidstra R."/>
            <person name="Miyata K."/>
            <person name="Fedorova E."/>
            <person name="Kohlen W."/>
            <person name="Bisseling T."/>
            <person name="Smit S."/>
            <person name="Geurts R."/>
        </authorList>
    </citation>
    <scope>NUCLEOTIDE SEQUENCE [LARGE SCALE GENOMIC DNA]</scope>
    <source>
        <strain evidence="2">cv. WU1-14</strain>
    </source>
</reference>